<organism evidence="1 2">
    <name type="scientific">Hyphomicrobium denitrificans 1NES1</name>
    <dbReference type="NCBI Taxonomy" id="670307"/>
    <lineage>
        <taxon>Bacteria</taxon>
        <taxon>Pseudomonadati</taxon>
        <taxon>Pseudomonadota</taxon>
        <taxon>Alphaproteobacteria</taxon>
        <taxon>Hyphomicrobiales</taxon>
        <taxon>Hyphomicrobiaceae</taxon>
        <taxon>Hyphomicrobium</taxon>
    </lineage>
</organism>
<reference evidence="1 2" key="1">
    <citation type="journal article" date="2013" name="Genome Announc.">
        <title>Genome sequences for three denitrifying bacterial strains isolated from a uranium- and nitrate-contaminated subsurface environment.</title>
        <authorList>
            <person name="Venkatramanan R."/>
            <person name="Prakash O."/>
            <person name="Woyke T."/>
            <person name="Chain P."/>
            <person name="Goodwin L.A."/>
            <person name="Watson D."/>
            <person name="Brooks S."/>
            <person name="Kostka J.E."/>
            <person name="Green S.J."/>
        </authorList>
    </citation>
    <scope>NUCLEOTIDE SEQUENCE [LARGE SCALE GENOMIC DNA]</scope>
    <source>
        <strain evidence="1 2">1NES1</strain>
    </source>
</reference>
<dbReference type="AlphaFoldDB" id="N0B9G9"/>
<accession>N0B9G9</accession>
<gene>
    <name evidence="1" type="ORF">HYPDE_25203</name>
</gene>
<dbReference type="OrthoDB" id="7929816at2"/>
<dbReference type="KEGG" id="hdt:HYPDE_25203"/>
<evidence type="ECO:0000313" key="1">
    <source>
        <dbReference type="EMBL" id="AGK56725.1"/>
    </source>
</evidence>
<keyword evidence="2" id="KW-1185">Reference proteome</keyword>
<dbReference type="STRING" id="670307.HYPDE_25203"/>
<protein>
    <submittedName>
        <fullName evidence="1">Uncharacterized protein</fullName>
    </submittedName>
</protein>
<proteinExistence type="predicted"/>
<sequence length="80" mass="8560">MSPASGNQALSNFAGEFARLNKLIDQLSPDVRKTVVIAIVATRPTLDQLFDKALAIPGVSALIKPTVDSVRFEFDTLSTA</sequence>
<name>N0B9G9_9HYPH</name>
<dbReference type="EMBL" id="CP005587">
    <property type="protein sequence ID" value="AGK56725.1"/>
    <property type="molecule type" value="Genomic_DNA"/>
</dbReference>
<dbReference type="RefSeq" id="WP_015596762.1">
    <property type="nucleotide sequence ID" value="NC_021172.1"/>
</dbReference>
<dbReference type="HOGENOM" id="CLU_2584972_0_0_5"/>
<evidence type="ECO:0000313" key="2">
    <source>
        <dbReference type="Proteomes" id="UP000005952"/>
    </source>
</evidence>
<dbReference type="Proteomes" id="UP000005952">
    <property type="component" value="Chromosome"/>
</dbReference>